<dbReference type="EMBL" id="CALNXI010000122">
    <property type="protein sequence ID" value="CAH3019666.1"/>
    <property type="molecule type" value="Genomic_DNA"/>
</dbReference>
<gene>
    <name evidence="1" type="ORF">PEVE_00003675</name>
</gene>
<accession>A0ABN8LUY1</accession>
<dbReference type="Proteomes" id="UP001159427">
    <property type="component" value="Unassembled WGS sequence"/>
</dbReference>
<feature type="non-terminal residue" evidence="1">
    <location>
        <position position="1"/>
    </location>
</feature>
<dbReference type="Gene3D" id="2.10.60.10">
    <property type="entry name" value="CD59"/>
    <property type="match status" value="1"/>
</dbReference>
<sequence>KGGSFGSETINTHSRLSLSRNQMEQRSTERLKMNLRLVQRPVSIYLLVFWYCLHLANCKPLAPQASCNPRDGLTGSANSLTIRIQHFKGASVNFQRDKPLLLTVLHHKISNDGQIYPLAKNLKAKFHGREVCFSALKETILDAKGAEETKLYSCEQVCLEVGHVRKLVTNSSSGGRLHPGTECCVWTLERYLQLAAIENGPRCLQCKGRECLNDKMTTRQCPPGDQCLAVTLEKKNNTVGTNSSVVPIMLGCSSDNSLRGYSCNDGCREVKVAGSGTRKVCVHCCYGDECNKKQETFKNATETGAFVDKDTIEPRSGSFDVASDRKLILLPLMLSVWFVRSMES</sequence>
<protein>
    <submittedName>
        <fullName evidence="1">Uncharacterized protein</fullName>
    </submittedName>
</protein>
<dbReference type="CDD" id="cd00117">
    <property type="entry name" value="TFP"/>
    <property type="match status" value="1"/>
</dbReference>
<comment type="caution">
    <text evidence="1">The sequence shown here is derived from an EMBL/GenBank/DDBJ whole genome shotgun (WGS) entry which is preliminary data.</text>
</comment>
<name>A0ABN8LUY1_9CNID</name>
<evidence type="ECO:0000313" key="1">
    <source>
        <dbReference type="EMBL" id="CAH3019666.1"/>
    </source>
</evidence>
<evidence type="ECO:0000313" key="2">
    <source>
        <dbReference type="Proteomes" id="UP001159427"/>
    </source>
</evidence>
<proteinExistence type="predicted"/>
<organism evidence="1 2">
    <name type="scientific">Porites evermanni</name>
    <dbReference type="NCBI Taxonomy" id="104178"/>
    <lineage>
        <taxon>Eukaryota</taxon>
        <taxon>Metazoa</taxon>
        <taxon>Cnidaria</taxon>
        <taxon>Anthozoa</taxon>
        <taxon>Hexacorallia</taxon>
        <taxon>Scleractinia</taxon>
        <taxon>Fungiina</taxon>
        <taxon>Poritidae</taxon>
        <taxon>Porites</taxon>
    </lineage>
</organism>
<reference evidence="1 2" key="1">
    <citation type="submission" date="2022-05" db="EMBL/GenBank/DDBJ databases">
        <authorList>
            <consortium name="Genoscope - CEA"/>
            <person name="William W."/>
        </authorList>
    </citation>
    <scope>NUCLEOTIDE SEQUENCE [LARGE SCALE GENOMIC DNA]</scope>
</reference>
<dbReference type="InterPro" id="IPR045860">
    <property type="entry name" value="Snake_toxin-like_sf"/>
</dbReference>
<keyword evidence="2" id="KW-1185">Reference proteome</keyword>